<dbReference type="PROSITE" id="PS50823">
    <property type="entry name" value="KH_TYPE_2"/>
    <property type="match status" value="1"/>
</dbReference>
<evidence type="ECO:0000256" key="3">
    <source>
        <dbReference type="ARBA" id="ARBA00022517"/>
    </source>
</evidence>
<dbReference type="InterPro" id="IPR030388">
    <property type="entry name" value="G_ERA_dom"/>
</dbReference>
<dbReference type="InterPro" id="IPR027417">
    <property type="entry name" value="P-loop_NTPase"/>
</dbReference>
<feature type="domain" description="KH type-2" evidence="12">
    <location>
        <begin position="204"/>
        <end position="282"/>
    </location>
</feature>
<evidence type="ECO:0000256" key="1">
    <source>
        <dbReference type="ARBA" id="ARBA00007921"/>
    </source>
</evidence>
<dbReference type="NCBIfam" id="NF000908">
    <property type="entry name" value="PRK00089.1"/>
    <property type="match status" value="1"/>
</dbReference>
<accession>R7RRT5</accession>
<dbReference type="InterPro" id="IPR005662">
    <property type="entry name" value="GTPase_Era-like"/>
</dbReference>
<dbReference type="OrthoDB" id="9805918at2"/>
<keyword evidence="4 9" id="KW-0699">rRNA-binding</keyword>
<evidence type="ECO:0000256" key="5">
    <source>
        <dbReference type="ARBA" id="ARBA00022741"/>
    </source>
</evidence>
<dbReference type="Proteomes" id="UP000014923">
    <property type="component" value="Unassembled WGS sequence"/>
</dbReference>
<dbReference type="GO" id="GO:0043024">
    <property type="term" value="F:ribosomal small subunit binding"/>
    <property type="evidence" value="ECO:0007669"/>
    <property type="project" value="TreeGrafter"/>
</dbReference>
<dbReference type="InterPro" id="IPR006073">
    <property type="entry name" value="GTP-bd"/>
</dbReference>
<dbReference type="GO" id="GO:0005886">
    <property type="term" value="C:plasma membrane"/>
    <property type="evidence" value="ECO:0007669"/>
    <property type="project" value="UniProtKB-SubCell"/>
</dbReference>
<comment type="similarity">
    <text evidence="1 9 10 11">Belongs to the TRAFAC class TrmE-Era-EngA-EngB-Septin-like GTPase superfamily. Era GTPase family.</text>
</comment>
<keyword evidence="5 9" id="KW-0547">Nucleotide-binding</keyword>
<organism evidence="14 15">
    <name type="scientific">Thermobrachium celere DSM 8682</name>
    <dbReference type="NCBI Taxonomy" id="941824"/>
    <lineage>
        <taxon>Bacteria</taxon>
        <taxon>Bacillati</taxon>
        <taxon>Bacillota</taxon>
        <taxon>Clostridia</taxon>
        <taxon>Eubacteriales</taxon>
        <taxon>Clostridiaceae</taxon>
        <taxon>Thermobrachium</taxon>
    </lineage>
</organism>
<feature type="region of interest" description="G5" evidence="10">
    <location>
        <begin position="152"/>
        <end position="154"/>
    </location>
</feature>
<dbReference type="eggNOG" id="COG1159">
    <property type="taxonomic scope" value="Bacteria"/>
</dbReference>
<feature type="region of interest" description="G4" evidence="10">
    <location>
        <begin position="123"/>
        <end position="126"/>
    </location>
</feature>
<dbReference type="InterPro" id="IPR009019">
    <property type="entry name" value="KH_sf_prok-type"/>
</dbReference>
<comment type="subcellular location">
    <subcellularLocation>
        <location evidence="9">Cytoplasm</location>
    </subcellularLocation>
    <subcellularLocation>
        <location evidence="9">Cell membrane</location>
        <topology evidence="9">Peripheral membrane protein</topology>
    </subcellularLocation>
</comment>
<dbReference type="AlphaFoldDB" id="R7RRT5"/>
<name>R7RRT5_9CLOT</name>
<keyword evidence="9" id="KW-1003">Cell membrane</keyword>
<dbReference type="Pfam" id="PF01926">
    <property type="entry name" value="MMR_HSR1"/>
    <property type="match status" value="1"/>
</dbReference>
<dbReference type="CDD" id="cd22534">
    <property type="entry name" value="KH-II_Era"/>
    <property type="match status" value="1"/>
</dbReference>
<dbReference type="FunFam" id="3.30.300.20:FF:000003">
    <property type="entry name" value="GTPase Era"/>
    <property type="match status" value="1"/>
</dbReference>
<keyword evidence="7 9" id="KW-0342">GTP-binding</keyword>
<dbReference type="Pfam" id="PF07650">
    <property type="entry name" value="KH_2"/>
    <property type="match status" value="1"/>
</dbReference>
<dbReference type="Gene3D" id="3.40.50.300">
    <property type="entry name" value="P-loop containing nucleotide triphosphate hydrolases"/>
    <property type="match status" value="1"/>
</dbReference>
<dbReference type="InterPro" id="IPR004044">
    <property type="entry name" value="KH_dom_type_2"/>
</dbReference>
<feature type="binding site" evidence="9">
    <location>
        <begin position="14"/>
        <end position="21"/>
    </location>
    <ligand>
        <name>GTP</name>
        <dbReference type="ChEBI" id="CHEBI:37565"/>
    </ligand>
</feature>
<dbReference type="GO" id="GO:0003924">
    <property type="term" value="F:GTPase activity"/>
    <property type="evidence" value="ECO:0007669"/>
    <property type="project" value="UniProtKB-UniRule"/>
</dbReference>
<evidence type="ECO:0000259" key="13">
    <source>
        <dbReference type="PROSITE" id="PS51713"/>
    </source>
</evidence>
<dbReference type="InterPro" id="IPR005225">
    <property type="entry name" value="Small_GTP-bd"/>
</dbReference>
<keyword evidence="9" id="KW-0963">Cytoplasm</keyword>
<dbReference type="SUPFAM" id="SSF54814">
    <property type="entry name" value="Prokaryotic type KH domain (KH-domain type II)"/>
    <property type="match status" value="1"/>
</dbReference>
<comment type="function">
    <text evidence="9">An essential GTPase that binds both GDP and GTP, with rapid nucleotide exchange. Plays a role in 16S rRNA processing and 30S ribosomal subunit biogenesis and possibly also in cell cycle regulation and energy metabolism.</text>
</comment>
<dbReference type="EMBL" id="CAVN010000093">
    <property type="protein sequence ID" value="CDF58061.1"/>
    <property type="molecule type" value="Genomic_DNA"/>
</dbReference>
<dbReference type="GO" id="GO:0000028">
    <property type="term" value="P:ribosomal small subunit assembly"/>
    <property type="evidence" value="ECO:0007669"/>
    <property type="project" value="TreeGrafter"/>
</dbReference>
<feature type="region of interest" description="G2" evidence="10">
    <location>
        <begin position="40"/>
        <end position="44"/>
    </location>
</feature>
<dbReference type="HAMAP" id="MF_00367">
    <property type="entry name" value="GTPase_Era"/>
    <property type="match status" value="1"/>
</dbReference>
<evidence type="ECO:0000256" key="2">
    <source>
        <dbReference type="ARBA" id="ARBA00020484"/>
    </source>
</evidence>
<dbReference type="FunFam" id="3.40.50.300:FF:000094">
    <property type="entry name" value="GTPase Era"/>
    <property type="match status" value="1"/>
</dbReference>
<protein>
    <recommendedName>
        <fullName evidence="2 9">GTPase Era</fullName>
    </recommendedName>
</protein>
<comment type="caution">
    <text evidence="14">The sequence shown here is derived from an EMBL/GenBank/DDBJ whole genome shotgun (WGS) entry which is preliminary data.</text>
</comment>
<sequence>MNKEFKSGYVTIIGRPNVGKSTLINAIMGEKLLITSNKPQTTRNTIQAILTRDNYQIVFMDTPGLHKPKHKLGEYMVKVAQSTLSQVDVIVFVTTPEEEINISDKYIIDQIKQSKPIKILVINKVDTVNKEKLAKTIENYYNYFKFDEVVPISALKQKNVDELIKVIVDKLPYGPKYFPDEMITDQPERFVVAEIIREKLLHNLQEEVPHGTAVEVITMREDKEKQCVNINATIYCEKESHKSIIIGKGGQMLKKIGQSSRIDIERFLGTKVFLELWVKVKKDWRDSEAILRSLGYK</sequence>
<feature type="binding site" evidence="9">
    <location>
        <begin position="61"/>
        <end position="65"/>
    </location>
    <ligand>
        <name>GTP</name>
        <dbReference type="ChEBI" id="CHEBI:37565"/>
    </ligand>
</feature>
<evidence type="ECO:0000313" key="15">
    <source>
        <dbReference type="Proteomes" id="UP000014923"/>
    </source>
</evidence>
<dbReference type="GO" id="GO:0070181">
    <property type="term" value="F:small ribosomal subunit rRNA binding"/>
    <property type="evidence" value="ECO:0007669"/>
    <property type="project" value="UniProtKB-UniRule"/>
</dbReference>
<dbReference type="PROSITE" id="PS51713">
    <property type="entry name" value="G_ERA"/>
    <property type="match status" value="1"/>
</dbReference>
<keyword evidence="8 9" id="KW-0472">Membrane</keyword>
<dbReference type="PANTHER" id="PTHR42698:SF1">
    <property type="entry name" value="GTPASE ERA, MITOCHONDRIAL"/>
    <property type="match status" value="1"/>
</dbReference>
<evidence type="ECO:0000256" key="4">
    <source>
        <dbReference type="ARBA" id="ARBA00022730"/>
    </source>
</evidence>
<feature type="region of interest" description="G1" evidence="10">
    <location>
        <begin position="14"/>
        <end position="21"/>
    </location>
</feature>
<proteinExistence type="inferred from homology"/>
<dbReference type="InterPro" id="IPR015946">
    <property type="entry name" value="KH_dom-like_a/b"/>
</dbReference>
<evidence type="ECO:0000313" key="14">
    <source>
        <dbReference type="EMBL" id="CDF58061.1"/>
    </source>
</evidence>
<keyword evidence="15" id="KW-1185">Reference proteome</keyword>
<dbReference type="GO" id="GO:0005829">
    <property type="term" value="C:cytosol"/>
    <property type="evidence" value="ECO:0007669"/>
    <property type="project" value="TreeGrafter"/>
</dbReference>
<comment type="subunit">
    <text evidence="9">Monomer.</text>
</comment>
<dbReference type="GO" id="GO:0005525">
    <property type="term" value="F:GTP binding"/>
    <property type="evidence" value="ECO:0007669"/>
    <property type="project" value="UniProtKB-UniRule"/>
</dbReference>
<dbReference type="RefSeq" id="WP_018661791.1">
    <property type="nucleotide sequence ID" value="NZ_HF952018.1"/>
</dbReference>
<dbReference type="NCBIfam" id="TIGR00436">
    <property type="entry name" value="era"/>
    <property type="match status" value="1"/>
</dbReference>
<feature type="domain" description="Era-type G" evidence="13">
    <location>
        <begin position="6"/>
        <end position="173"/>
    </location>
</feature>
<evidence type="ECO:0000256" key="6">
    <source>
        <dbReference type="ARBA" id="ARBA00022884"/>
    </source>
</evidence>
<evidence type="ECO:0000259" key="12">
    <source>
        <dbReference type="PROSITE" id="PS50823"/>
    </source>
</evidence>
<keyword evidence="6 9" id="KW-0694">RNA-binding</keyword>
<dbReference type="CDD" id="cd04163">
    <property type="entry name" value="Era"/>
    <property type="match status" value="1"/>
</dbReference>
<evidence type="ECO:0000256" key="11">
    <source>
        <dbReference type="RuleBase" id="RU003761"/>
    </source>
</evidence>
<feature type="region of interest" description="G3" evidence="10">
    <location>
        <begin position="61"/>
        <end position="64"/>
    </location>
</feature>
<keyword evidence="3 9" id="KW-0690">Ribosome biogenesis</keyword>
<dbReference type="NCBIfam" id="TIGR00231">
    <property type="entry name" value="small_GTP"/>
    <property type="match status" value="1"/>
</dbReference>
<evidence type="ECO:0000256" key="9">
    <source>
        <dbReference type="HAMAP-Rule" id="MF_00367"/>
    </source>
</evidence>
<evidence type="ECO:0000256" key="8">
    <source>
        <dbReference type="ARBA" id="ARBA00023136"/>
    </source>
</evidence>
<dbReference type="SUPFAM" id="SSF52540">
    <property type="entry name" value="P-loop containing nucleoside triphosphate hydrolases"/>
    <property type="match status" value="1"/>
</dbReference>
<dbReference type="Gene3D" id="3.30.300.20">
    <property type="match status" value="1"/>
</dbReference>
<dbReference type="PANTHER" id="PTHR42698">
    <property type="entry name" value="GTPASE ERA"/>
    <property type="match status" value="1"/>
</dbReference>
<reference evidence="14" key="1">
    <citation type="submission" date="2013-03" db="EMBL/GenBank/DDBJ databases">
        <title>Draft genome sequence of the hydrogen-ethanol-producing anaerobic alkalithermophilic Caloramator celere.</title>
        <authorList>
            <person name="Ciranna A."/>
            <person name="Larjo A."/>
            <person name="Kivisto A."/>
            <person name="Santala V."/>
            <person name="Roos C."/>
            <person name="Karp M."/>
        </authorList>
    </citation>
    <scope>NUCLEOTIDE SEQUENCE [LARGE SCALE GENOMIC DNA]</scope>
    <source>
        <strain evidence="14">DSM 8682</strain>
    </source>
</reference>
<evidence type="ECO:0000256" key="10">
    <source>
        <dbReference type="PROSITE-ProRule" id="PRU01050"/>
    </source>
</evidence>
<feature type="binding site" evidence="9">
    <location>
        <begin position="123"/>
        <end position="126"/>
    </location>
    <ligand>
        <name>GTP</name>
        <dbReference type="ChEBI" id="CHEBI:37565"/>
    </ligand>
</feature>
<gene>
    <name evidence="9" type="primary">era</name>
    <name evidence="14" type="ORF">TCEL_01975</name>
</gene>
<evidence type="ECO:0000256" key="7">
    <source>
        <dbReference type="ARBA" id="ARBA00023134"/>
    </source>
</evidence>
<dbReference type="HOGENOM" id="CLU_038009_1_0_9"/>